<reference evidence="10" key="1">
    <citation type="submission" date="2016-07" db="EMBL/GenBank/DDBJ databases">
        <authorList>
            <person name="Florea S."/>
            <person name="Webb J.S."/>
            <person name="Jaromczyk J."/>
            <person name="Schardl C.L."/>
        </authorList>
    </citation>
    <scope>NUCLEOTIDE SEQUENCE [LARGE SCALE GENOMIC DNA]</scope>
    <source>
        <strain evidence="10">CY1</strain>
    </source>
</reference>
<dbReference type="Pfam" id="PF07690">
    <property type="entry name" value="MFS_1"/>
    <property type="match status" value="1"/>
</dbReference>
<feature type="transmembrane region" description="Helical" evidence="7">
    <location>
        <begin position="77"/>
        <end position="96"/>
    </location>
</feature>
<evidence type="ECO:0000313" key="10">
    <source>
        <dbReference type="Proteomes" id="UP000190626"/>
    </source>
</evidence>
<feature type="transmembrane region" description="Helical" evidence="7">
    <location>
        <begin position="208"/>
        <end position="230"/>
    </location>
</feature>
<evidence type="ECO:0000256" key="7">
    <source>
        <dbReference type="SAM" id="Phobius"/>
    </source>
</evidence>
<evidence type="ECO:0000256" key="6">
    <source>
        <dbReference type="ARBA" id="ARBA00023136"/>
    </source>
</evidence>
<evidence type="ECO:0000256" key="4">
    <source>
        <dbReference type="ARBA" id="ARBA00022692"/>
    </source>
</evidence>
<feature type="transmembrane region" description="Helical" evidence="7">
    <location>
        <begin position="50"/>
        <end position="70"/>
    </location>
</feature>
<keyword evidence="3" id="KW-1003">Cell membrane</keyword>
<dbReference type="GO" id="GO:0005886">
    <property type="term" value="C:plasma membrane"/>
    <property type="evidence" value="ECO:0007669"/>
    <property type="project" value="UniProtKB-SubCell"/>
</dbReference>
<gene>
    <name evidence="9" type="ORF">BC351_04205</name>
</gene>
<dbReference type="GO" id="GO:0022857">
    <property type="term" value="F:transmembrane transporter activity"/>
    <property type="evidence" value="ECO:0007669"/>
    <property type="project" value="InterPro"/>
</dbReference>
<dbReference type="PANTHER" id="PTHR43124">
    <property type="entry name" value="PURINE EFFLUX PUMP PBUE"/>
    <property type="match status" value="1"/>
</dbReference>
<evidence type="ECO:0000259" key="8">
    <source>
        <dbReference type="PROSITE" id="PS50850"/>
    </source>
</evidence>
<feature type="transmembrane region" description="Helical" evidence="7">
    <location>
        <begin position="334"/>
        <end position="356"/>
    </location>
</feature>
<dbReference type="Gene3D" id="1.20.1250.20">
    <property type="entry name" value="MFS general substrate transporter like domains"/>
    <property type="match status" value="1"/>
</dbReference>
<evidence type="ECO:0000313" key="9">
    <source>
        <dbReference type="EMBL" id="OPH57723.1"/>
    </source>
</evidence>
<keyword evidence="4 7" id="KW-0812">Transmembrane</keyword>
<evidence type="ECO:0000256" key="5">
    <source>
        <dbReference type="ARBA" id="ARBA00022989"/>
    </source>
</evidence>
<comment type="subcellular location">
    <subcellularLocation>
        <location evidence="1">Cell membrane</location>
        <topology evidence="1">Multi-pass membrane protein</topology>
    </subcellularLocation>
</comment>
<dbReference type="AlphaFoldDB" id="A0A1V4HKY1"/>
<proteinExistence type="predicted"/>
<dbReference type="CDD" id="cd17324">
    <property type="entry name" value="MFS_NepI_like"/>
    <property type="match status" value="1"/>
</dbReference>
<dbReference type="Proteomes" id="UP000190626">
    <property type="component" value="Unassembled WGS sequence"/>
</dbReference>
<dbReference type="PANTHER" id="PTHR43124:SF3">
    <property type="entry name" value="CHLORAMPHENICOL EFFLUX PUMP RV0191"/>
    <property type="match status" value="1"/>
</dbReference>
<feature type="transmembrane region" description="Helical" evidence="7">
    <location>
        <begin position="362"/>
        <end position="380"/>
    </location>
</feature>
<feature type="transmembrane region" description="Helical" evidence="7">
    <location>
        <begin position="245"/>
        <end position="263"/>
    </location>
</feature>
<evidence type="ECO:0000256" key="2">
    <source>
        <dbReference type="ARBA" id="ARBA00022448"/>
    </source>
</evidence>
<evidence type="ECO:0000256" key="1">
    <source>
        <dbReference type="ARBA" id="ARBA00004651"/>
    </source>
</evidence>
<feature type="transmembrane region" description="Helical" evidence="7">
    <location>
        <begin position="275"/>
        <end position="295"/>
    </location>
</feature>
<feature type="domain" description="Major facilitator superfamily (MFS) profile" evidence="8">
    <location>
        <begin position="1"/>
        <end position="389"/>
    </location>
</feature>
<feature type="transmembrane region" description="Helical" evidence="7">
    <location>
        <begin position="136"/>
        <end position="154"/>
    </location>
</feature>
<dbReference type="SUPFAM" id="SSF103473">
    <property type="entry name" value="MFS general substrate transporter"/>
    <property type="match status" value="1"/>
</dbReference>
<feature type="transmembrane region" description="Helical" evidence="7">
    <location>
        <begin position="166"/>
        <end position="187"/>
    </location>
</feature>
<evidence type="ECO:0000256" key="3">
    <source>
        <dbReference type="ARBA" id="ARBA00022475"/>
    </source>
</evidence>
<keyword evidence="10" id="KW-1185">Reference proteome</keyword>
<dbReference type="InterPro" id="IPR036259">
    <property type="entry name" value="MFS_trans_sf"/>
</dbReference>
<name>A0A1V4HKY1_9BACL</name>
<keyword evidence="5 7" id="KW-1133">Transmembrane helix</keyword>
<protein>
    <submittedName>
        <fullName evidence="9">Arabinose ABC transporter permease</fullName>
    </submittedName>
</protein>
<feature type="transmembrane region" description="Helical" evidence="7">
    <location>
        <begin position="102"/>
        <end position="124"/>
    </location>
</feature>
<dbReference type="OrthoDB" id="199773at2"/>
<feature type="transmembrane region" description="Helical" evidence="7">
    <location>
        <begin position="12"/>
        <end position="38"/>
    </location>
</feature>
<sequence length="406" mass="43786">MNLNVINSKSFIIYILAFGIFGIINTEMGVIGILPQIAQQFGISVSQAGLLVSLFALAVAISGPFMPLLFSGINRKNAMLLVVGLFVIANVVSVYAPNFTVLLIARVVPAFLHPVYFSVAFVAAANTVSKEQTSKAIAKVFMGVTAGMVIGTPITSYIADVISLDASLWFFAVVNAIAFLSILAFVPSMPVKERLSYGQQLSVLKKPLVWLSIVTVIFLNSAMYAVYSFFAEYLDTVTHMSGKQISLMLVLFGVTGIAGNLLAGKLLSNKAMATALVYPLIFAAIYLLVFFFGSFSLPMTIIIAVWGVLFTLGLNISQYWITSAAPEAPDFANGLFVSFANLGVTIGTFIGGSFIAEMGTQHVIWSGLLFLVLGLVSIMLRTVRYNPQKVDLLNKKRHLSVDIDPS</sequence>
<comment type="caution">
    <text evidence="9">The sequence shown here is derived from an EMBL/GenBank/DDBJ whole genome shotgun (WGS) entry which is preliminary data.</text>
</comment>
<dbReference type="InterPro" id="IPR020846">
    <property type="entry name" value="MFS_dom"/>
</dbReference>
<dbReference type="PROSITE" id="PS50850">
    <property type="entry name" value="MFS"/>
    <property type="match status" value="1"/>
</dbReference>
<dbReference type="InterPro" id="IPR011701">
    <property type="entry name" value="MFS"/>
</dbReference>
<accession>A0A1V4HKY1</accession>
<dbReference type="EMBL" id="MBTG01000012">
    <property type="protein sequence ID" value="OPH57723.1"/>
    <property type="molecule type" value="Genomic_DNA"/>
</dbReference>
<feature type="transmembrane region" description="Helical" evidence="7">
    <location>
        <begin position="301"/>
        <end position="322"/>
    </location>
</feature>
<keyword evidence="2" id="KW-0813">Transport</keyword>
<keyword evidence="6 7" id="KW-0472">Membrane</keyword>
<dbReference type="InterPro" id="IPR050189">
    <property type="entry name" value="MFS_Efflux_Transporters"/>
</dbReference>
<organism evidence="9 10">
    <name type="scientific">Paenibacillus ferrarius</name>
    <dbReference type="NCBI Taxonomy" id="1469647"/>
    <lineage>
        <taxon>Bacteria</taxon>
        <taxon>Bacillati</taxon>
        <taxon>Bacillota</taxon>
        <taxon>Bacilli</taxon>
        <taxon>Bacillales</taxon>
        <taxon>Paenibacillaceae</taxon>
        <taxon>Paenibacillus</taxon>
    </lineage>
</organism>